<keyword evidence="2" id="KW-1185">Reference proteome</keyword>
<proteinExistence type="predicted"/>
<dbReference type="SUPFAM" id="SSF54909">
    <property type="entry name" value="Dimeric alpha+beta barrel"/>
    <property type="match status" value="2"/>
</dbReference>
<sequence>MSSTHPYDPSDSGLLLVFAEPGKDVSLDEFQDWYNNEHVPLRTEHFPSFRSAARYTVSSTASSSASQAYTQTTWAALYTISPLSVLFSDPAYTRLRTERSKRESDVLARIGVLDRRIYRLTYDSDVDPAYASLHRARADLLPQAQSEGEREQGDARTASISNRPIKAEHAPPVVIATSVTPAEGNQEAYDEWYLGEHVEALSRVPGWRRTRRFELVDALIIGRDAARDNGDAGSVPRCLGLHEYDSPDFSSTPEFAAALNTPWRTRVMREDNSGIAQQERRVMSLYRAWDPTAALAAAVTPAQTDSSA</sequence>
<reference evidence="1" key="1">
    <citation type="journal article" date="2023" name="PhytoFront">
        <title>Draft Genome Resources of Seven Strains of Tilletia horrida, Causal Agent of Kernel Smut of Rice.</title>
        <authorList>
            <person name="Khanal S."/>
            <person name="Antony Babu S."/>
            <person name="Zhou X.G."/>
        </authorList>
    </citation>
    <scope>NUCLEOTIDE SEQUENCE</scope>
    <source>
        <strain evidence="1">TX3</strain>
    </source>
</reference>
<dbReference type="Proteomes" id="UP001176521">
    <property type="component" value="Unassembled WGS sequence"/>
</dbReference>
<protein>
    <submittedName>
        <fullName evidence="1">Coatomer subunit beta</fullName>
    </submittedName>
</protein>
<organism evidence="1 2">
    <name type="scientific">Tilletia horrida</name>
    <dbReference type="NCBI Taxonomy" id="155126"/>
    <lineage>
        <taxon>Eukaryota</taxon>
        <taxon>Fungi</taxon>
        <taxon>Dikarya</taxon>
        <taxon>Basidiomycota</taxon>
        <taxon>Ustilaginomycotina</taxon>
        <taxon>Exobasidiomycetes</taxon>
        <taxon>Tilletiales</taxon>
        <taxon>Tilletiaceae</taxon>
        <taxon>Tilletia</taxon>
    </lineage>
</organism>
<dbReference type="InterPro" id="IPR011008">
    <property type="entry name" value="Dimeric_a/b-barrel"/>
</dbReference>
<dbReference type="AlphaFoldDB" id="A0AAN6JNU6"/>
<gene>
    <name evidence="1" type="primary">SEC27_1</name>
    <name evidence="1" type="ORF">OC842_000046</name>
</gene>
<evidence type="ECO:0000313" key="2">
    <source>
        <dbReference type="Proteomes" id="UP001176521"/>
    </source>
</evidence>
<accession>A0AAN6JNU6</accession>
<comment type="caution">
    <text evidence="1">The sequence shown here is derived from an EMBL/GenBank/DDBJ whole genome shotgun (WGS) entry which is preliminary data.</text>
</comment>
<evidence type="ECO:0000313" key="1">
    <source>
        <dbReference type="EMBL" id="KAK0541341.1"/>
    </source>
</evidence>
<dbReference type="EMBL" id="JAPDMQ010000001">
    <property type="protein sequence ID" value="KAK0541341.1"/>
    <property type="molecule type" value="Genomic_DNA"/>
</dbReference>
<name>A0AAN6JNU6_9BASI</name>